<dbReference type="PROSITE" id="PS50835">
    <property type="entry name" value="IG_LIKE"/>
    <property type="match status" value="5"/>
</dbReference>
<feature type="domain" description="Ig-like" evidence="17">
    <location>
        <begin position="227"/>
        <end position="314"/>
    </location>
</feature>
<proteinExistence type="inferred from homology"/>
<dbReference type="Pfam" id="PF00041">
    <property type="entry name" value="fn3"/>
    <property type="match status" value="11"/>
</dbReference>
<evidence type="ECO:0000256" key="4">
    <source>
        <dbReference type="ARBA" id="ARBA00022729"/>
    </source>
</evidence>
<sequence>MISAFLVLLSLAISPGGVTCVGLGPQLSTFEKQELFIREGSGFKLACPVLEQGGELAKIQWFKNDVPILPTVANDGFLLSYRNASKTDTGSYHCKASDSNGAILSEAAQVHVAYFKPPVVNTAYRIRARRGSFAVLQPPPIDASPLSKLEWTWTLNGTEVVPSRRAFLSIRGLLVLLNVMEEDFGRYTLKVRNGMLPTVPAASFNYYLEPGYHLDETVDDVTLVLKPENIVHVRSHWSKPAIFECVPYARLPERINVVWKFNNELIVDKEGGYQLRNYGRSLFIPEPTNAHEGAYTCEISLSFHEGFREKAYLSVQEAPKVVHFLQNVTYADVGSSVEIFCEFQSKPEANVTWYFNGEDLTEPLRCCSFNLSIFALPNNGLRITKVEEAHQGNYQCRAKNQHGSTIDGTVLRLRGLPPTVTLGGNVTVDALDEVTLFCKTTGQPKPSIWWLFEGTLVVPSVDHILNGSMLYIRNARRSDAGRYACIARNENGQAEDAMYLNIKETVGIVHGPENEAFVIGSTVVLPCTLSDDQDVDPISRRWYLRDQLLTPGAVRNIKFPANGSLVIRQVGPHNIGSYTCEVETPRGKFSKTGYLKIVEKPGMPLRVKATVINDTLPAHVRLTWSEGFDSNSPIIKYVVEQRLLSVQGTWSEWEVAVDNIGKDQRAVIIESLKPSSTYEFRVTAVNRLGYGVPSVSSNLIVMPQQPPAAAPLNVAGSARSSSDIMVQWQQPPSEQWNGDILGYMIRYRLAKYPNIPWNYHNISDSRARNWLISDLITWREYEIQLAAYNERGAGVYSKSLYITTLEGVPTEAPVITNVSVINSTAVFVAFRPPDQQMIPGVNLGYKVEAWLGEPGIHPAGLSRVLPDDLNLIQCVLNGLMKFVTYNITVLCFTAPGDGPRSQPVEITTKQDVPEKVKALRVEEAFFDSAVIVWEPPEHPNGILLSKLHVAQLLLRGSFLSIDYTVTYWSLNDTSFNRSVDLPPNLTAYKVTGLKPLSYYTVLVLAKTVVGNGQKSFVDVVTTVPPEMPGPPSRLIISNPRQRSVTVQFTPGFDGKTAISAWIVEALVGSSSVWQEVLNISAPRAKAITVTGLRPHTNYTLRLIAENVVGRSAPSAPSAIFETLQDVPEFAPSDFDAQPSSHHSVRVTWSPLPKNAWNGEPLGYVIFVQSVEDVDVASRKRQVVIENPKASEYVIDDLCAACTYRFEMVSTNHIGNSNYSESLLVKTYESEPSKGPSWVNVTVESPTSALVTWGDVPTSDRNGRITAYMVDYISSGPPTHSGNEVVGEDRQHSVVLDNLVPFTGYRVRVAGINGIGLGAYSEPEVVFRTPIDLSGPPSELFFPYVTLNEVRMTWKPPYRPNGLVKRYAVAYWMNTTVEQGAVKATLASDLRMFVATGLFPVTAYTFSVAAVNDAGVGKAALATVYTTQESRLPQSPTRPMQILSAPTRSDAIAIKWDNAEDARMPIRFSELELQHENSDLWLTWDEKPNGESATVSKLKPNSAYRFRVRSVNDHGRSPWSTVSDWMRTEEAEPAEPPREITVTSINGSAIQVTWKAPEKSTWNADTVGYRLIYRIYGKDETLSAQEFPMTDAFKRQWNYLLTGPELKRFQHYMIQLQTFNRVGSSHPSRPQFVYVGYTVPVSPVVGLRAEPVTSTEARVLWEPWNHELSPINGFKVYYKDLNRNSTVEQDVVDSESVSKLLSGLRKFGNYTIEVRPFNRAGDGPDAMVTVQTLPDRPGPVRNLAFHDVLLDSVNISWSPPDEPNGIVMGYRVTYKTFKLDKEFMSQRQEKVIGREYLVVTNLEENVTISFSVEAETVVGYGAAVNDTTTLGPQPGSPDPPSAPSLLPRENSVTLEWSRSPNLANVPIDSFIIQYSVHSNSAFSTAAMHHNRLRRNLLSSDAVMGNRWQTLAVVDASTNVYTIAYRQLKAGLVYRFRVAARNGRGVSYASAPSEPFIIPEGFNDKPFYLEWWFLVILALVLLVIVVIVVAALWVTGNRSKGDKPRSGSNSSLQLSDGGIVTYQLRSSRQNKVRKVPFGSNQYSRYPVVSDDFTFSRKGVEGVERLPRNGDKIPNWYDSVGQIVRGDSIGAKVDGPLRGEDQANVDPDVGNIAQHYQNTDSCYKETWRRARQAAHRPNSASLNSDNDYAIRDGSPDVQASINREMSDGQESRIFVSYKALGLVCNSIPAALRYVIQRKCLKLLTCVGNVVHTFSCPRMILESVSDPLPAEMNCMAADDHRLYAGCDCYVVVLKIGRYLDSVLKGHFSPVRLLLPFGRHLISVDEESRVIVWNVQSKRIHTELCMDASLFRITALCHPITYVNKVLFGSEQGSLKLFNLKTNNLVYEFSGWACQVTVLEQSPAVDVVAIGLLDGRVQVHNLRYDETLITFRHEGGPVRSIAFRTDGPPIMISGNDRGELAVWDLEKHQLVMLKESAHDGPVVTMLSIQNEPCIVTTGTDNTAKCWLFDQTVGSLRLFSVKEGHSLPPIWIQFHGFNGRTILSAGGDGKLKIFDAVNDAHNANLGTAAVMRRSEARSKRKDFEKLRLPPVVFFASSTTRESAWDNVVCCHEDHPMATSWTSKRRHLGQHKFYHPRFKTDPDLRRSRATCCAVSNCGNYALIGYSSGHVDVYNVQSAIHRGSLQDDTLPTADRAHALPIQGICLNNLTQLVVTGCTEGKLKIWHFRSKKLLYTHPLEAGIKRLIINQDNDLLAAALDNLSLIIYDIFYRRVVRRFDRSHAAGITDLTFSPTGHWLISSSQDCTIKVWDLPASTLIDVLSFTHACKSLSMSPTGEYLATCHSERRGIYLWVNKTLYRPQLTLRPLSADYEPTTYMDLPVTHADKMPSRKKRLNTNTMDDNDDDDDHQLYVSPEQIEHLCSLSTLPASRWANLIDLDIIRRRNKPKEPPKKVNRAPFFLPSLSSMGANSDESKSAEISNAANQNSRILSFRQLDSQSDFCKQLQLCKSDADYWLAFEMLMRCGPSLVYSEILALESLDSNDCSQSVRQFMQMLFVVLRSGRCFEVANSYLALFMQIHRELLWRSSEQFADQLRQIQVAQMDTWRRLDELVTETISMVSFMNATVV</sequence>
<dbReference type="Gene3D" id="2.60.40.10">
    <property type="entry name" value="Immunoglobulins"/>
    <property type="match status" value="18"/>
</dbReference>
<dbReference type="InterPro" id="IPR036322">
    <property type="entry name" value="WD40_repeat_dom_sf"/>
</dbReference>
<dbReference type="SUPFAM" id="SSF48726">
    <property type="entry name" value="Immunoglobulin"/>
    <property type="match status" value="5"/>
</dbReference>
<evidence type="ECO:0000256" key="9">
    <source>
        <dbReference type="ARBA" id="ARBA00023157"/>
    </source>
</evidence>
<feature type="domain" description="Ig-like" evidence="17">
    <location>
        <begin position="319"/>
        <end position="407"/>
    </location>
</feature>
<keyword evidence="10" id="KW-0325">Glycoprotein</keyword>
<feature type="repeat" description="WD" evidence="13">
    <location>
        <begin position="2730"/>
        <end position="2771"/>
    </location>
</feature>
<comment type="subcellular location">
    <subcellularLocation>
        <location evidence="1">Membrane</location>
        <topology evidence="1">Single-pass type I membrane protein</topology>
    </subcellularLocation>
</comment>
<feature type="domain" description="Fibronectin type-III" evidence="18">
    <location>
        <begin position="809"/>
        <end position="911"/>
    </location>
</feature>
<comment type="similarity">
    <text evidence="12">Belongs to the sidekick family.</text>
</comment>
<feature type="domain" description="Fibronectin type-III" evidence="18">
    <location>
        <begin position="1738"/>
        <end position="1833"/>
    </location>
</feature>
<dbReference type="Pfam" id="PF13895">
    <property type="entry name" value="Ig_2"/>
    <property type="match status" value="1"/>
</dbReference>
<feature type="transmembrane region" description="Helical" evidence="15">
    <location>
        <begin position="1969"/>
        <end position="1993"/>
    </location>
</feature>
<dbReference type="GO" id="GO:0006364">
    <property type="term" value="P:rRNA processing"/>
    <property type="evidence" value="ECO:0007669"/>
    <property type="project" value="InterPro"/>
</dbReference>
<feature type="repeat" description="WD" evidence="13">
    <location>
        <begin position="2646"/>
        <end position="2687"/>
    </location>
</feature>
<feature type="domain" description="Fibronectin type-III" evidence="18">
    <location>
        <begin position="1642"/>
        <end position="1735"/>
    </location>
</feature>
<feature type="domain" description="Ig-like" evidence="17">
    <location>
        <begin position="25"/>
        <end position="111"/>
    </location>
</feature>
<evidence type="ECO:0000259" key="18">
    <source>
        <dbReference type="PROSITE" id="PS50853"/>
    </source>
</evidence>
<dbReference type="InterPro" id="IPR059157">
    <property type="entry name" value="WDR36-Utp21_N"/>
</dbReference>
<keyword evidence="7 15" id="KW-1133">Transmembrane helix</keyword>
<keyword evidence="5" id="KW-0677">Repeat</keyword>
<feature type="domain" description="Fibronectin type-III" evidence="18">
    <location>
        <begin position="1435"/>
        <end position="1530"/>
    </location>
</feature>
<feature type="domain" description="Fibronectin type-III" evidence="18">
    <location>
        <begin position="603"/>
        <end position="704"/>
    </location>
</feature>
<evidence type="ECO:0000256" key="14">
    <source>
        <dbReference type="SAM" id="MobiDB-lite"/>
    </source>
</evidence>
<dbReference type="PANTHER" id="PTHR22840:SF12">
    <property type="entry name" value="WD REPEAT-CONTAINING PROTEIN 36"/>
    <property type="match status" value="1"/>
</dbReference>
<dbReference type="SUPFAM" id="SSF75011">
    <property type="entry name" value="3-carboxy-cis,cis-mucoante lactonizing enzyme"/>
    <property type="match status" value="1"/>
</dbReference>
<feature type="domain" description="Ig-like" evidence="17">
    <location>
        <begin position="520"/>
        <end position="590"/>
    </location>
</feature>
<keyword evidence="6" id="KW-0130">Cell adhesion</keyword>
<evidence type="ECO:0000256" key="5">
    <source>
        <dbReference type="ARBA" id="ARBA00022737"/>
    </source>
</evidence>
<dbReference type="SMART" id="SM00408">
    <property type="entry name" value="IGc2"/>
    <property type="match status" value="5"/>
</dbReference>
<dbReference type="SMART" id="SM00320">
    <property type="entry name" value="WD40"/>
    <property type="match status" value="10"/>
</dbReference>
<feature type="domain" description="Fibronectin type-III" evidence="18">
    <location>
        <begin position="1234"/>
        <end position="1331"/>
    </location>
</feature>
<feature type="domain" description="Ig-like" evidence="17">
    <location>
        <begin position="417"/>
        <end position="501"/>
    </location>
</feature>
<dbReference type="InterPro" id="IPR007319">
    <property type="entry name" value="WDR36/Utp21_C"/>
</dbReference>
<keyword evidence="2 13" id="KW-0853">WD repeat</keyword>
<dbReference type="Pfam" id="PF04192">
    <property type="entry name" value="Utp21"/>
    <property type="match status" value="1"/>
</dbReference>
<keyword evidence="8 15" id="KW-0472">Membrane</keyword>
<dbReference type="SUPFAM" id="SSF49265">
    <property type="entry name" value="Fibronectin type III"/>
    <property type="match status" value="7"/>
</dbReference>
<evidence type="ECO:0000256" key="2">
    <source>
        <dbReference type="ARBA" id="ARBA00022574"/>
    </source>
</evidence>
<dbReference type="STRING" id="36087.A0A077Z2F2"/>
<dbReference type="InterPro" id="IPR003961">
    <property type="entry name" value="FN3_dom"/>
</dbReference>
<dbReference type="InterPro" id="IPR036116">
    <property type="entry name" value="FN3_sf"/>
</dbReference>
<name>A0A077Z2F2_TRITR</name>
<dbReference type="SMART" id="SM00060">
    <property type="entry name" value="FN3"/>
    <property type="match status" value="13"/>
</dbReference>
<dbReference type="InterPro" id="IPR013783">
    <property type="entry name" value="Ig-like_fold"/>
</dbReference>
<dbReference type="CDD" id="cd00096">
    <property type="entry name" value="Ig"/>
    <property type="match status" value="1"/>
</dbReference>
<dbReference type="EMBL" id="HG805883">
    <property type="protein sequence ID" value="CDW54196.1"/>
    <property type="molecule type" value="Genomic_DNA"/>
</dbReference>
<keyword evidence="20" id="KW-1185">Reference proteome</keyword>
<dbReference type="GO" id="GO:0007155">
    <property type="term" value="P:cell adhesion"/>
    <property type="evidence" value="ECO:0007669"/>
    <property type="project" value="UniProtKB-KW"/>
</dbReference>
<evidence type="ECO:0000256" key="16">
    <source>
        <dbReference type="SAM" id="SignalP"/>
    </source>
</evidence>
<dbReference type="PROSITE" id="PS50082">
    <property type="entry name" value="WD_REPEATS_2"/>
    <property type="match status" value="2"/>
</dbReference>
<evidence type="ECO:0000313" key="19">
    <source>
        <dbReference type="EMBL" id="CDW54196.1"/>
    </source>
</evidence>
<feature type="domain" description="Fibronectin type-III" evidence="18">
    <location>
        <begin position="1335"/>
        <end position="1429"/>
    </location>
</feature>
<organism evidence="19 20">
    <name type="scientific">Trichuris trichiura</name>
    <name type="common">Whipworm</name>
    <name type="synonym">Trichocephalus trichiurus</name>
    <dbReference type="NCBI Taxonomy" id="36087"/>
    <lineage>
        <taxon>Eukaryota</taxon>
        <taxon>Metazoa</taxon>
        <taxon>Ecdysozoa</taxon>
        <taxon>Nematoda</taxon>
        <taxon>Enoplea</taxon>
        <taxon>Dorylaimia</taxon>
        <taxon>Trichinellida</taxon>
        <taxon>Trichuridae</taxon>
        <taxon>Trichuris</taxon>
    </lineage>
</organism>
<evidence type="ECO:0000256" key="10">
    <source>
        <dbReference type="ARBA" id="ARBA00023180"/>
    </source>
</evidence>
<feature type="domain" description="Fibronectin type-III" evidence="18">
    <location>
        <begin position="1130"/>
        <end position="1229"/>
    </location>
</feature>
<dbReference type="InterPro" id="IPR003598">
    <property type="entry name" value="Ig_sub2"/>
</dbReference>
<feature type="domain" description="Fibronectin type-III" evidence="18">
    <location>
        <begin position="710"/>
        <end position="807"/>
    </location>
</feature>
<evidence type="ECO:0000256" key="8">
    <source>
        <dbReference type="ARBA" id="ARBA00023136"/>
    </source>
</evidence>
<dbReference type="PANTHER" id="PTHR22840">
    <property type="entry name" value="WD REPEAT-CONTAINING PROTEIN 36"/>
    <property type="match status" value="1"/>
</dbReference>
<keyword evidence="3 15" id="KW-0812">Transmembrane</keyword>
<evidence type="ECO:0000256" key="13">
    <source>
        <dbReference type="PROSITE-ProRule" id="PRU00221"/>
    </source>
</evidence>
<dbReference type="OrthoDB" id="8923679at2759"/>
<feature type="domain" description="Fibronectin type-III" evidence="18">
    <location>
        <begin position="1030"/>
        <end position="1125"/>
    </location>
</feature>
<feature type="transmembrane region" description="Helical" evidence="15">
    <location>
        <begin position="2170"/>
        <end position="2192"/>
    </location>
</feature>
<feature type="region of interest" description="Disordered" evidence="14">
    <location>
        <begin position="1827"/>
        <end position="1846"/>
    </location>
</feature>
<keyword evidence="11" id="KW-0393">Immunoglobulin domain</keyword>
<feature type="domain" description="Fibronectin type-III" evidence="18">
    <location>
        <begin position="1835"/>
        <end position="1959"/>
    </location>
</feature>
<feature type="domain" description="Fibronectin type-III" evidence="18">
    <location>
        <begin position="912"/>
        <end position="1025"/>
    </location>
</feature>
<dbReference type="GO" id="GO:0016020">
    <property type="term" value="C:membrane"/>
    <property type="evidence" value="ECO:0007669"/>
    <property type="project" value="UniProtKB-SubCell"/>
</dbReference>
<dbReference type="SMART" id="SM00409">
    <property type="entry name" value="IG"/>
    <property type="match status" value="6"/>
</dbReference>
<feature type="domain" description="Fibronectin type-III" evidence="18">
    <location>
        <begin position="1535"/>
        <end position="1640"/>
    </location>
</feature>
<dbReference type="Pfam" id="PF25168">
    <property type="entry name" value="Beta-prop_WDR36-Utp21_2nd"/>
    <property type="match status" value="1"/>
</dbReference>
<feature type="signal peptide" evidence="16">
    <location>
        <begin position="1"/>
        <end position="20"/>
    </location>
</feature>
<dbReference type="CDD" id="cd00063">
    <property type="entry name" value="FN3"/>
    <property type="match status" value="13"/>
</dbReference>
<dbReference type="Pfam" id="PF25171">
    <property type="entry name" value="Beta-prop_WDR36-Utp21_1st"/>
    <property type="match status" value="1"/>
</dbReference>
<evidence type="ECO:0000256" key="3">
    <source>
        <dbReference type="ARBA" id="ARBA00022692"/>
    </source>
</evidence>
<dbReference type="PROSITE" id="PS50853">
    <property type="entry name" value="FN3"/>
    <property type="match status" value="13"/>
</dbReference>
<evidence type="ECO:0000256" key="7">
    <source>
        <dbReference type="ARBA" id="ARBA00022989"/>
    </source>
</evidence>
<dbReference type="FunFam" id="2.60.40.10:FF:000032">
    <property type="entry name" value="palladin isoform X1"/>
    <property type="match status" value="1"/>
</dbReference>
<dbReference type="InterPro" id="IPR036179">
    <property type="entry name" value="Ig-like_dom_sf"/>
</dbReference>
<dbReference type="InterPro" id="IPR015943">
    <property type="entry name" value="WD40/YVTN_repeat-like_dom_sf"/>
</dbReference>
<dbReference type="InterPro" id="IPR001680">
    <property type="entry name" value="WD40_rpt"/>
</dbReference>
<dbReference type="GO" id="GO:0032040">
    <property type="term" value="C:small-subunit processome"/>
    <property type="evidence" value="ECO:0007669"/>
    <property type="project" value="InterPro"/>
</dbReference>
<evidence type="ECO:0000256" key="1">
    <source>
        <dbReference type="ARBA" id="ARBA00004479"/>
    </source>
</evidence>
<dbReference type="InterPro" id="IPR019775">
    <property type="entry name" value="WD40_repeat_CS"/>
</dbReference>
<evidence type="ECO:0000259" key="17">
    <source>
        <dbReference type="PROSITE" id="PS50835"/>
    </source>
</evidence>
<reference evidence="19" key="2">
    <citation type="submission" date="2014-03" db="EMBL/GenBank/DDBJ databases">
        <title>The whipworm genome and dual-species transcriptomics of an intimate host-pathogen interaction.</title>
        <authorList>
            <person name="Foth B.J."/>
            <person name="Tsai I.J."/>
            <person name="Reid A.J."/>
            <person name="Bancroft A.J."/>
            <person name="Nichol S."/>
            <person name="Tracey A."/>
            <person name="Holroyd N."/>
            <person name="Cotton J.A."/>
            <person name="Stanley E.J."/>
            <person name="Zarowiecki M."/>
            <person name="Liu J.Z."/>
            <person name="Huckvale T."/>
            <person name="Cooper P.J."/>
            <person name="Grencis R.K."/>
            <person name="Berriman M."/>
        </authorList>
    </citation>
    <scope>NUCLEOTIDE SEQUENCE [LARGE SCALE GENOMIC DNA]</scope>
</reference>
<dbReference type="InterPro" id="IPR007110">
    <property type="entry name" value="Ig-like_dom"/>
</dbReference>
<evidence type="ECO:0000313" key="20">
    <source>
        <dbReference type="Proteomes" id="UP000030665"/>
    </source>
</evidence>
<accession>A0A077Z2F2</accession>
<keyword evidence="9" id="KW-1015">Disulfide bond</keyword>
<protein>
    <submittedName>
        <fullName evidence="19">Protein sidekick</fullName>
    </submittedName>
</protein>
<dbReference type="Proteomes" id="UP000030665">
    <property type="component" value="Unassembled WGS sequence"/>
</dbReference>
<dbReference type="GO" id="GO:0034388">
    <property type="term" value="C:Pwp2p-containing subcomplex of 90S preribosome"/>
    <property type="evidence" value="ECO:0007669"/>
    <property type="project" value="TreeGrafter"/>
</dbReference>
<dbReference type="SUPFAM" id="SSF50978">
    <property type="entry name" value="WD40 repeat-like"/>
    <property type="match status" value="1"/>
</dbReference>
<dbReference type="PROSITE" id="PS00678">
    <property type="entry name" value="WD_REPEATS_1"/>
    <property type="match status" value="1"/>
</dbReference>
<evidence type="ECO:0000256" key="12">
    <source>
        <dbReference type="ARBA" id="ARBA00061621"/>
    </source>
</evidence>
<dbReference type="Pfam" id="PF13927">
    <property type="entry name" value="Ig_3"/>
    <property type="match status" value="2"/>
</dbReference>
<dbReference type="PROSITE" id="PS50294">
    <property type="entry name" value="WD_REPEATS_REGION"/>
    <property type="match status" value="1"/>
</dbReference>
<gene>
    <name evidence="19" type="ORF">TTRE_0000246601</name>
</gene>
<keyword evidence="4 16" id="KW-0732">Signal</keyword>
<dbReference type="Gene3D" id="2.130.10.10">
    <property type="entry name" value="YVTN repeat-like/Quinoprotein amine dehydrogenase"/>
    <property type="match status" value="2"/>
</dbReference>
<feature type="chain" id="PRO_5001728561" evidence="16">
    <location>
        <begin position="21"/>
        <end position="3077"/>
    </location>
</feature>
<evidence type="ECO:0000256" key="6">
    <source>
        <dbReference type="ARBA" id="ARBA00022889"/>
    </source>
</evidence>
<dbReference type="InterPro" id="IPR003599">
    <property type="entry name" value="Ig_sub"/>
</dbReference>
<evidence type="ECO:0000256" key="15">
    <source>
        <dbReference type="SAM" id="Phobius"/>
    </source>
</evidence>
<evidence type="ECO:0000256" key="11">
    <source>
        <dbReference type="ARBA" id="ARBA00023319"/>
    </source>
</evidence>
<reference evidence="19" key="1">
    <citation type="submission" date="2014-01" db="EMBL/GenBank/DDBJ databases">
        <authorList>
            <person name="Aslett M."/>
        </authorList>
    </citation>
    <scope>NUCLEOTIDE SEQUENCE</scope>
</reference>
<dbReference type="FunFam" id="2.60.40.10:FF:000158">
    <property type="entry name" value="Sidekick cell adhesion molecule 2"/>
    <property type="match status" value="1"/>
</dbReference>